<dbReference type="Proteomes" id="UP000035548">
    <property type="component" value="Chromosome"/>
</dbReference>
<dbReference type="Gene3D" id="3.30.70.100">
    <property type="match status" value="1"/>
</dbReference>
<dbReference type="GO" id="GO:0008381">
    <property type="term" value="F:mechanosensitive monoatomic ion channel activity"/>
    <property type="evidence" value="ECO:0007669"/>
    <property type="project" value="InterPro"/>
</dbReference>
<dbReference type="GO" id="GO:0005886">
    <property type="term" value="C:plasma membrane"/>
    <property type="evidence" value="ECO:0007669"/>
    <property type="project" value="UniProtKB-SubCell"/>
</dbReference>
<evidence type="ECO:0000259" key="9">
    <source>
        <dbReference type="Pfam" id="PF21088"/>
    </source>
</evidence>
<keyword evidence="3" id="KW-1003">Cell membrane</keyword>
<dbReference type="PANTHER" id="PTHR30460">
    <property type="entry name" value="MODERATE CONDUCTANCE MECHANOSENSITIVE CHANNEL YBIO"/>
    <property type="match status" value="1"/>
</dbReference>
<evidence type="ECO:0000256" key="7">
    <source>
        <dbReference type="SAM" id="Phobius"/>
    </source>
</evidence>
<dbReference type="InterPro" id="IPR006685">
    <property type="entry name" value="MscS_channel_2nd"/>
</dbReference>
<keyword evidence="6 7" id="KW-0472">Membrane</keyword>
<dbReference type="EMBL" id="CP011546">
    <property type="protein sequence ID" value="AKK11682.1"/>
    <property type="molecule type" value="Genomic_DNA"/>
</dbReference>
<proteinExistence type="inferred from homology"/>
<feature type="domain" description="Mechanosensitive ion channel transmembrane helices 2/3" evidence="9">
    <location>
        <begin position="129"/>
        <end position="166"/>
    </location>
</feature>
<dbReference type="InterPro" id="IPR045276">
    <property type="entry name" value="YbiO_bact"/>
</dbReference>
<feature type="domain" description="Mechanosensitive ion channel MscS" evidence="8">
    <location>
        <begin position="168"/>
        <end position="226"/>
    </location>
</feature>
<dbReference type="SUPFAM" id="SSF82689">
    <property type="entry name" value="Mechanosensitive channel protein MscS (YggB), C-terminal domain"/>
    <property type="match status" value="1"/>
</dbReference>
<reference evidence="11" key="2">
    <citation type="submission" date="2015-05" db="EMBL/GenBank/DDBJ databases">
        <title>Complete genome sequence of Corynebacterium uterequi DSM 45634, isolated from the uterus of a maiden mare.</title>
        <authorList>
            <person name="Ruckert C."/>
            <person name="Albersmeier A."/>
            <person name="Winkler A."/>
            <person name="Tauch A."/>
        </authorList>
    </citation>
    <scope>NUCLEOTIDE SEQUENCE [LARGE SCALE GENOMIC DNA]</scope>
    <source>
        <strain evidence="11">DSM 45634</strain>
    </source>
</reference>
<dbReference type="InterPro" id="IPR011014">
    <property type="entry name" value="MscS_channel_TM-2"/>
</dbReference>
<evidence type="ECO:0000256" key="3">
    <source>
        <dbReference type="ARBA" id="ARBA00022475"/>
    </source>
</evidence>
<keyword evidence="11" id="KW-1185">Reference proteome</keyword>
<dbReference type="PATRIC" id="fig|1072256.5.peg.1676"/>
<dbReference type="InterPro" id="IPR049142">
    <property type="entry name" value="MS_channel_1st"/>
</dbReference>
<dbReference type="Pfam" id="PF21088">
    <property type="entry name" value="MS_channel_1st"/>
    <property type="match status" value="1"/>
</dbReference>
<dbReference type="STRING" id="1072256.CUTER_08495"/>
<dbReference type="Gene3D" id="2.30.30.60">
    <property type="match status" value="1"/>
</dbReference>
<evidence type="ECO:0000256" key="1">
    <source>
        <dbReference type="ARBA" id="ARBA00004651"/>
    </source>
</evidence>
<dbReference type="InterPro" id="IPR011066">
    <property type="entry name" value="MscS_channel_C_sf"/>
</dbReference>
<keyword evidence="4 7" id="KW-0812">Transmembrane</keyword>
<organism evidence="10 11">
    <name type="scientific">Corynebacterium uterequi</name>
    <dbReference type="NCBI Taxonomy" id="1072256"/>
    <lineage>
        <taxon>Bacteria</taxon>
        <taxon>Bacillati</taxon>
        <taxon>Actinomycetota</taxon>
        <taxon>Actinomycetes</taxon>
        <taxon>Mycobacteriales</taxon>
        <taxon>Corynebacteriaceae</taxon>
        <taxon>Corynebacterium</taxon>
    </lineage>
</organism>
<evidence type="ECO:0000256" key="6">
    <source>
        <dbReference type="ARBA" id="ARBA00023136"/>
    </source>
</evidence>
<comment type="similarity">
    <text evidence="2">Belongs to the MscS (TC 1.A.23) family.</text>
</comment>
<accession>A0A0G3HKQ9</accession>
<keyword evidence="5 7" id="KW-1133">Transmembrane helix</keyword>
<feature type="transmembrane region" description="Helical" evidence="7">
    <location>
        <begin position="32"/>
        <end position="54"/>
    </location>
</feature>
<evidence type="ECO:0000256" key="5">
    <source>
        <dbReference type="ARBA" id="ARBA00022989"/>
    </source>
</evidence>
<evidence type="ECO:0000256" key="2">
    <source>
        <dbReference type="ARBA" id="ARBA00008017"/>
    </source>
</evidence>
<dbReference type="Gene3D" id="1.10.287.1260">
    <property type="match status" value="1"/>
</dbReference>
<name>A0A0G3HKQ9_9CORY</name>
<protein>
    <submittedName>
        <fullName evidence="10">Small-conductance mechanosensitive channel</fullName>
    </submittedName>
</protein>
<sequence>MIFAQENGATSSVEESVNAVNSWWDDPTTREWLVAKPLHILAVILIALILQWVLRRVINRFASHYIENGGGPALSTKLRNRIIGQPAASSEADSQEQERRLDHIDQARETRRRSRVRTLARVLSSTGAIIIWAWVVLDVLSTLGINVGPIIASAGVVGLAVGFGAQSLIKDYIAGIFMLLEDQYGVGDEVVLDNGVSGTVEDITLRITSVRDIDGTLWYVRNGEVLYMGNNSAGYGIARMQIPVGLTADATEAWQVVHDAALAAAQSETIRNAVIEEPATLGVSEFNPDHLSYRVTIKTMPGEQWRVQRHVQGYILDEMNKKGIPTPYPYGIPRAGIPQTGK</sequence>
<dbReference type="SUPFAM" id="SSF82861">
    <property type="entry name" value="Mechanosensitive channel protein MscS (YggB), transmembrane region"/>
    <property type="match status" value="1"/>
</dbReference>
<dbReference type="InterPro" id="IPR010920">
    <property type="entry name" value="LSM_dom_sf"/>
</dbReference>
<dbReference type="AlphaFoldDB" id="A0A0G3HKQ9"/>
<evidence type="ECO:0000256" key="4">
    <source>
        <dbReference type="ARBA" id="ARBA00022692"/>
    </source>
</evidence>
<comment type="subcellular location">
    <subcellularLocation>
        <location evidence="1">Cell membrane</location>
        <topology evidence="1">Multi-pass membrane protein</topology>
    </subcellularLocation>
</comment>
<dbReference type="KEGG" id="cut:CUTER_08495"/>
<gene>
    <name evidence="10" type="ORF">CUTER_08495</name>
</gene>
<dbReference type="SUPFAM" id="SSF50182">
    <property type="entry name" value="Sm-like ribonucleoproteins"/>
    <property type="match status" value="1"/>
</dbReference>
<feature type="transmembrane region" description="Helical" evidence="7">
    <location>
        <begin position="118"/>
        <end position="137"/>
    </location>
</feature>
<dbReference type="PANTHER" id="PTHR30460:SF0">
    <property type="entry name" value="MODERATE CONDUCTANCE MECHANOSENSITIVE CHANNEL YBIO"/>
    <property type="match status" value="1"/>
</dbReference>
<dbReference type="Pfam" id="PF00924">
    <property type="entry name" value="MS_channel_2nd"/>
    <property type="match status" value="1"/>
</dbReference>
<feature type="transmembrane region" description="Helical" evidence="7">
    <location>
        <begin position="143"/>
        <end position="163"/>
    </location>
</feature>
<evidence type="ECO:0000313" key="10">
    <source>
        <dbReference type="EMBL" id="AKK11682.1"/>
    </source>
</evidence>
<reference evidence="10 11" key="1">
    <citation type="journal article" date="2015" name="Genome Announc.">
        <title>Virulence Factor Genes Detected in the Complete Genome Sequence of Corynebacterium uterequi DSM 45634, Isolated from the Uterus of a Maiden Mare.</title>
        <authorList>
            <person name="Ruckert C."/>
            <person name="Kriete M."/>
            <person name="Jaenicke S."/>
            <person name="Winkler A."/>
            <person name="Tauch A."/>
        </authorList>
    </citation>
    <scope>NUCLEOTIDE SEQUENCE [LARGE SCALE GENOMIC DNA]</scope>
    <source>
        <strain evidence="10 11">DSM 45634</strain>
    </source>
</reference>
<dbReference type="InterPro" id="IPR023408">
    <property type="entry name" value="MscS_beta-dom_sf"/>
</dbReference>
<evidence type="ECO:0000259" key="8">
    <source>
        <dbReference type="Pfam" id="PF00924"/>
    </source>
</evidence>
<evidence type="ECO:0000313" key="11">
    <source>
        <dbReference type="Proteomes" id="UP000035548"/>
    </source>
</evidence>